<sequence>MLNPLGKKAKNKVDNAEAPARRRPRSVERRIREQEKQLTDQTAAQRRKRRAARDVYSAVGFDLMYKDGICQVEEGLFSQTIAFDDISYQSAREESQQAIFSGWCQLFDYFGAETCVQLTVTNTPIPASEIGRMRFFEEGAPETAEYAREYNRILNDKMREGVSNLVRERYLTFSTLAPDVDAAVPKLARMRSDAMQTLNKIRSSARPLSGEERLRAIHSQLRPGKPFSFSWDAVGATRGLTAKDLVCPMSLDFKPEGSGTCYRSEGVWCQVLSLHRFGSELSDRCLAEIIDLPIPLNVTLHVQAMDKAKAVAYVKKRLAWMDKEIIDEQMGAVKKGYDFQILPSELKYSKEEAEDLLDHLQNKNQRLFVYTGLVFTYAPTREELDDQVMQIVATARRNSIECDTLDYRQREGMNSILPLGHNHVQVCRMMTTAQVAIQMPFATQELAQEGGGYYGQNKQSSNLVLCNRKRLASPMGFVAGKPGSGKSFSVKREIENTILAYPDDEVIILDPAGEYAPVVEGNGGECIRFAPDSGTHLNPFDLSDVAHQSTAAQMAFKIDAFLALSSATMAEGSQGLPEADKSIISRCVELAYSECADEGRLPLLGDFHRILSEQPEREARDIALRYERYVKGALSFFNHESNVTFEKRITNIDFKDLSENMRAFGIVAVLETVRNRMYYNFERGVTTWLYIDEVQSLFGHPAVITYFSKFWAEGRKFNLVCTGITQNSVYMLEHEEARNMVLNSDFILLHKQSPLDRKAWVDLLDLSAQEAGYIDESIRAGEGLLVAGGARIPIKDDFPKGALYDLFNTKPEEIAAMKKASEFAARARERKGSAAHATLAERCARLARESGGAWRGTATELADALGMAGANPSKLSKDVAACGLESAGASMRREARGKRTTIVISATA</sequence>
<dbReference type="Proteomes" id="UP000002026">
    <property type="component" value="Chromosome"/>
</dbReference>
<dbReference type="Gene3D" id="3.40.50.300">
    <property type="entry name" value="P-loop containing nucleotide triphosphate hydrolases"/>
    <property type="match status" value="1"/>
</dbReference>
<gene>
    <name evidence="2" type="ordered locus">Shel_18940</name>
</gene>
<accession>C7N7M5</accession>
<evidence type="ECO:0000256" key="1">
    <source>
        <dbReference type="SAM" id="MobiDB-lite"/>
    </source>
</evidence>
<dbReference type="KEGG" id="shi:Shel_18940"/>
<organism evidence="2 3">
    <name type="scientific">Slackia heliotrinireducens (strain ATCC 29202 / DSM 20476 / NCTC 11029 / RHS 1)</name>
    <name type="common">Peptococcus heliotrinreducens</name>
    <dbReference type="NCBI Taxonomy" id="471855"/>
    <lineage>
        <taxon>Bacteria</taxon>
        <taxon>Bacillati</taxon>
        <taxon>Actinomycetota</taxon>
        <taxon>Coriobacteriia</taxon>
        <taxon>Eggerthellales</taxon>
        <taxon>Eggerthellaceae</taxon>
        <taxon>Slackia</taxon>
    </lineage>
</organism>
<name>C7N7M5_SLAHD</name>
<dbReference type="InterPro" id="IPR051162">
    <property type="entry name" value="T4SS_component"/>
</dbReference>
<dbReference type="NCBIfam" id="NF045971">
    <property type="entry name" value="conju_CD1110"/>
    <property type="match status" value="1"/>
</dbReference>
<dbReference type="InterPro" id="IPR027417">
    <property type="entry name" value="P-loop_NTPase"/>
</dbReference>
<dbReference type="PANTHER" id="PTHR30121:SF6">
    <property type="entry name" value="SLR6007 PROTEIN"/>
    <property type="match status" value="1"/>
</dbReference>
<dbReference type="HOGENOM" id="CLU_009097_2_0_11"/>
<dbReference type="PANTHER" id="PTHR30121">
    <property type="entry name" value="UNCHARACTERIZED PROTEIN YJGR-RELATED"/>
    <property type="match status" value="1"/>
</dbReference>
<evidence type="ECO:0000313" key="2">
    <source>
        <dbReference type="EMBL" id="ACV22910.1"/>
    </source>
</evidence>
<dbReference type="EMBL" id="CP001684">
    <property type="protein sequence ID" value="ACV22910.1"/>
    <property type="molecule type" value="Genomic_DNA"/>
</dbReference>
<protein>
    <recommendedName>
        <fullName evidence="4">TraG P-loop domain-containing protein</fullName>
    </recommendedName>
</protein>
<dbReference type="eggNOG" id="COG3451">
    <property type="taxonomic scope" value="Bacteria"/>
</dbReference>
<evidence type="ECO:0008006" key="4">
    <source>
        <dbReference type="Google" id="ProtNLM"/>
    </source>
</evidence>
<feature type="region of interest" description="Disordered" evidence="1">
    <location>
        <begin position="1"/>
        <end position="46"/>
    </location>
</feature>
<dbReference type="SUPFAM" id="SSF52540">
    <property type="entry name" value="P-loop containing nucleoside triphosphate hydrolases"/>
    <property type="match status" value="1"/>
</dbReference>
<dbReference type="STRING" id="471855.Shel_18940"/>
<dbReference type="Gene3D" id="1.10.8.730">
    <property type="match status" value="1"/>
</dbReference>
<keyword evidence="3" id="KW-1185">Reference proteome</keyword>
<dbReference type="AlphaFoldDB" id="C7N7M5"/>
<evidence type="ECO:0000313" key="3">
    <source>
        <dbReference type="Proteomes" id="UP000002026"/>
    </source>
</evidence>
<feature type="compositionally biased region" description="Basic and acidic residues" evidence="1">
    <location>
        <begin position="25"/>
        <end position="38"/>
    </location>
</feature>
<proteinExistence type="predicted"/>
<reference evidence="2 3" key="1">
    <citation type="journal article" date="2009" name="Stand. Genomic Sci.">
        <title>Complete genome sequence of Slackia heliotrinireducens type strain (RHS 1).</title>
        <authorList>
            <person name="Pukall R."/>
            <person name="Lapidus A."/>
            <person name="Nolan M."/>
            <person name="Copeland A."/>
            <person name="Glavina Del Rio T."/>
            <person name="Lucas S."/>
            <person name="Chen F."/>
            <person name="Tice H."/>
            <person name="Cheng J.F."/>
            <person name="Chertkov O."/>
            <person name="Bruce D."/>
            <person name="Goodwin L."/>
            <person name="Kuske C."/>
            <person name="Brettin T."/>
            <person name="Detter J.C."/>
            <person name="Han C."/>
            <person name="Pitluck S."/>
            <person name="Pati A."/>
            <person name="Mavrommatis K."/>
            <person name="Ivanova N."/>
            <person name="Ovchinnikova G."/>
            <person name="Chen A."/>
            <person name="Palaniappan K."/>
            <person name="Schneider S."/>
            <person name="Rohde M."/>
            <person name="Chain P."/>
            <person name="D'haeseleer P."/>
            <person name="Goker M."/>
            <person name="Bristow J."/>
            <person name="Eisen J.A."/>
            <person name="Markowitz V."/>
            <person name="Kyrpides N.C."/>
            <person name="Klenk H.P."/>
            <person name="Hugenholtz P."/>
        </authorList>
    </citation>
    <scope>NUCLEOTIDE SEQUENCE [LARGE SCALE GENOMIC DNA]</scope>
    <source>
        <strain evidence="3">ATCC 29202 / DSM 20476 / NCTC 11029 / RHS 1</strain>
    </source>
</reference>